<evidence type="ECO:0000313" key="2">
    <source>
        <dbReference type="Proteomes" id="UP000238937"/>
    </source>
</evidence>
<keyword evidence="2" id="KW-1185">Reference proteome</keyword>
<organism evidence="1 2">
    <name type="scientific">Chamaesiphon polymorphus CCALA 037</name>
    <dbReference type="NCBI Taxonomy" id="2107692"/>
    <lineage>
        <taxon>Bacteria</taxon>
        <taxon>Bacillati</taxon>
        <taxon>Cyanobacteriota</taxon>
        <taxon>Cyanophyceae</taxon>
        <taxon>Gomontiellales</taxon>
        <taxon>Chamaesiphonaceae</taxon>
        <taxon>Chamaesiphon</taxon>
    </lineage>
</organism>
<accession>A0A2T1GKY6</accession>
<dbReference type="AlphaFoldDB" id="A0A2T1GKY6"/>
<proteinExistence type="predicted"/>
<dbReference type="EMBL" id="PVWO01000036">
    <property type="protein sequence ID" value="PSB58420.1"/>
    <property type="molecule type" value="Genomic_DNA"/>
</dbReference>
<evidence type="ECO:0000313" key="1">
    <source>
        <dbReference type="EMBL" id="PSB58420.1"/>
    </source>
</evidence>
<evidence type="ECO:0008006" key="3">
    <source>
        <dbReference type="Google" id="ProtNLM"/>
    </source>
</evidence>
<gene>
    <name evidence="1" type="ORF">C7B77_04900</name>
</gene>
<dbReference type="OrthoDB" id="447919at2"/>
<protein>
    <recommendedName>
        <fullName evidence="3">DUF3386 domain-containing protein</fullName>
    </recommendedName>
</protein>
<comment type="caution">
    <text evidence="1">The sequence shown here is derived from an EMBL/GenBank/DDBJ whole genome shotgun (WGS) entry which is preliminary data.</text>
</comment>
<name>A0A2T1GKY6_9CYAN</name>
<sequence>MTETRSARELFQAAYENRYTWEPNFPGYTATVEFKHGDVVLTGTVAVKANLSAEVMGIDDEEARKAILGQLNEVAIHRVRRTFEATHGKNTFSYGETDATGAVEILMGGKSEGDRYKLRNNEVCHVHRHIHGIVVTIDTFSSHDTGAGYLSHRYDSVYTDPQTGEAKGGKVVFEDNYQKVGDYQILSQRIIQAEENGQPTTTEFNFTNIALLPDRVEAVAATV</sequence>
<dbReference type="Proteomes" id="UP000238937">
    <property type="component" value="Unassembled WGS sequence"/>
</dbReference>
<dbReference type="InterPro" id="IPR021809">
    <property type="entry name" value="DUF3386"/>
</dbReference>
<dbReference type="Pfam" id="PF11866">
    <property type="entry name" value="DUF3386"/>
    <property type="match status" value="1"/>
</dbReference>
<reference evidence="1 2" key="1">
    <citation type="submission" date="2018-03" db="EMBL/GenBank/DDBJ databases">
        <title>The ancient ancestry and fast evolution of plastids.</title>
        <authorList>
            <person name="Moore K.R."/>
            <person name="Magnabosco C."/>
            <person name="Momper L."/>
            <person name="Gold D.A."/>
            <person name="Bosak T."/>
            <person name="Fournier G.P."/>
        </authorList>
    </citation>
    <scope>NUCLEOTIDE SEQUENCE [LARGE SCALE GENOMIC DNA]</scope>
    <source>
        <strain evidence="1 2">CCALA 037</strain>
    </source>
</reference>
<dbReference type="RefSeq" id="WP_106300876.1">
    <property type="nucleotide sequence ID" value="NZ_PVWO01000036.1"/>
</dbReference>